<sequence length="167" mass="18411">MVSFTESNYSRNASQLHFLTFASVSPYPGTSDSDDRESTNSSGDTKKPKISFSTGLRKEPNSALSKKGIQIKLGSQKDKTPSTAPLKPPSRTVASVFGDESDEEPEEMPPEARMRMRNIGRDTPTSSGPNSYGKTKQGFCNVKKVFEKNLKEATFDSTDDKPKTKKY</sequence>
<organism evidence="11 12">
    <name type="scientific">Parthenolecanium corni</name>
    <dbReference type="NCBI Taxonomy" id="536013"/>
    <lineage>
        <taxon>Eukaryota</taxon>
        <taxon>Metazoa</taxon>
        <taxon>Ecdysozoa</taxon>
        <taxon>Arthropoda</taxon>
        <taxon>Hexapoda</taxon>
        <taxon>Insecta</taxon>
        <taxon>Pterygota</taxon>
        <taxon>Neoptera</taxon>
        <taxon>Paraneoptera</taxon>
        <taxon>Hemiptera</taxon>
        <taxon>Sternorrhyncha</taxon>
        <taxon>Coccoidea</taxon>
        <taxon>Coccidae</taxon>
        <taxon>Parthenolecanium</taxon>
    </lineage>
</organism>
<evidence type="ECO:0000256" key="3">
    <source>
        <dbReference type="ARBA" id="ARBA00011097"/>
    </source>
</evidence>
<dbReference type="Proteomes" id="UP001367676">
    <property type="component" value="Unassembled WGS sequence"/>
</dbReference>
<dbReference type="GO" id="GO:0005634">
    <property type="term" value="C:nucleus"/>
    <property type="evidence" value="ECO:0007669"/>
    <property type="project" value="UniProtKB-SubCell"/>
</dbReference>
<keyword evidence="8" id="KW-0539">Nucleus</keyword>
<keyword evidence="9" id="KW-0131">Cell cycle</keyword>
<comment type="caution">
    <text evidence="11">The sequence shown here is derived from an EMBL/GenBank/DDBJ whole genome shotgun (WGS) entry which is preliminary data.</text>
</comment>
<comment type="subunit">
    <text evidence="3">Interacts with UHRF2/NIRF.</text>
</comment>
<gene>
    <name evidence="11" type="ORF">V9T40_008522</name>
</gene>
<evidence type="ECO:0000256" key="4">
    <source>
        <dbReference type="ARBA" id="ARBA00022059"/>
    </source>
</evidence>
<keyword evidence="5" id="KW-0597">Phosphoprotein</keyword>
<dbReference type="PANTHER" id="PTHR16523">
    <property type="entry name" value="PEST PROTEOLYTIC SIGNAL-CONTAINING NUCLEAR PROTEIN"/>
    <property type="match status" value="1"/>
</dbReference>
<keyword evidence="12" id="KW-1185">Reference proteome</keyword>
<protein>
    <recommendedName>
        <fullName evidence="4">PEST proteolytic signal-containing nuclear protein</fullName>
    </recommendedName>
</protein>
<evidence type="ECO:0000256" key="6">
    <source>
        <dbReference type="ARBA" id="ARBA00022843"/>
    </source>
</evidence>
<evidence type="ECO:0000256" key="5">
    <source>
        <dbReference type="ARBA" id="ARBA00022553"/>
    </source>
</evidence>
<evidence type="ECO:0000313" key="12">
    <source>
        <dbReference type="Proteomes" id="UP001367676"/>
    </source>
</evidence>
<feature type="region of interest" description="Disordered" evidence="10">
    <location>
        <begin position="23"/>
        <end position="136"/>
    </location>
</feature>
<comment type="function">
    <text evidence="1">May be involved in cell cycle regulation.</text>
</comment>
<evidence type="ECO:0000256" key="7">
    <source>
        <dbReference type="ARBA" id="ARBA00022990"/>
    </source>
</evidence>
<proteinExistence type="predicted"/>
<evidence type="ECO:0000256" key="10">
    <source>
        <dbReference type="SAM" id="MobiDB-lite"/>
    </source>
</evidence>
<dbReference type="Pfam" id="PF15473">
    <property type="entry name" value="PCNP"/>
    <property type="match status" value="1"/>
</dbReference>
<dbReference type="InterPro" id="IPR029169">
    <property type="entry name" value="PCNP"/>
</dbReference>
<feature type="compositionally biased region" description="Polar residues" evidence="10">
    <location>
        <begin position="123"/>
        <end position="134"/>
    </location>
</feature>
<accession>A0AAN9TQL1</accession>
<evidence type="ECO:0000256" key="9">
    <source>
        <dbReference type="ARBA" id="ARBA00023306"/>
    </source>
</evidence>
<evidence type="ECO:0000313" key="11">
    <source>
        <dbReference type="EMBL" id="KAK7601081.1"/>
    </source>
</evidence>
<evidence type="ECO:0000256" key="2">
    <source>
        <dbReference type="ARBA" id="ARBA00004123"/>
    </source>
</evidence>
<evidence type="ECO:0000256" key="1">
    <source>
        <dbReference type="ARBA" id="ARBA00002646"/>
    </source>
</evidence>
<dbReference type="PANTHER" id="PTHR16523:SF6">
    <property type="entry name" value="PEST PROTEOLYTIC SIGNAL-CONTAINING NUCLEAR PROTEIN"/>
    <property type="match status" value="1"/>
</dbReference>
<dbReference type="AlphaFoldDB" id="A0AAN9TQL1"/>
<keyword evidence="6" id="KW-0832">Ubl conjugation</keyword>
<dbReference type="GO" id="GO:0016567">
    <property type="term" value="P:protein ubiquitination"/>
    <property type="evidence" value="ECO:0007669"/>
    <property type="project" value="InterPro"/>
</dbReference>
<evidence type="ECO:0000256" key="8">
    <source>
        <dbReference type="ARBA" id="ARBA00023242"/>
    </source>
</evidence>
<keyword evidence="7" id="KW-0007">Acetylation</keyword>
<dbReference type="GO" id="GO:0043161">
    <property type="term" value="P:proteasome-mediated ubiquitin-dependent protein catabolic process"/>
    <property type="evidence" value="ECO:0007669"/>
    <property type="project" value="TreeGrafter"/>
</dbReference>
<reference evidence="11 12" key="1">
    <citation type="submission" date="2024-03" db="EMBL/GenBank/DDBJ databases">
        <title>Adaptation during the transition from Ophiocordyceps entomopathogen to insect associate is accompanied by gene loss and intensified selection.</title>
        <authorList>
            <person name="Ward C.M."/>
            <person name="Onetto C.A."/>
            <person name="Borneman A.R."/>
        </authorList>
    </citation>
    <scope>NUCLEOTIDE SEQUENCE [LARGE SCALE GENOMIC DNA]</scope>
    <source>
        <strain evidence="11">AWRI1</strain>
        <tissue evidence="11">Single Adult Female</tissue>
    </source>
</reference>
<dbReference type="EMBL" id="JBBCAQ010000010">
    <property type="protein sequence ID" value="KAK7601081.1"/>
    <property type="molecule type" value="Genomic_DNA"/>
</dbReference>
<comment type="subcellular location">
    <subcellularLocation>
        <location evidence="2">Nucleus</location>
    </subcellularLocation>
</comment>
<feature type="compositionally biased region" description="Acidic residues" evidence="10">
    <location>
        <begin position="99"/>
        <end position="109"/>
    </location>
</feature>
<name>A0AAN9TQL1_9HEMI</name>